<gene>
    <name evidence="2" type="ORF">S01H4_24108</name>
</gene>
<name>X1AKK6_9ZZZZ</name>
<feature type="non-terminal residue" evidence="2">
    <location>
        <position position="135"/>
    </location>
</feature>
<dbReference type="Pfam" id="PF13924">
    <property type="entry name" value="Lipocalin_5"/>
    <property type="match status" value="1"/>
</dbReference>
<dbReference type="AlphaFoldDB" id="X1AKK6"/>
<dbReference type="InterPro" id="IPR024311">
    <property type="entry name" value="Lipocalin-like"/>
</dbReference>
<dbReference type="EMBL" id="BART01011286">
    <property type="protein sequence ID" value="GAG83090.1"/>
    <property type="molecule type" value="Genomic_DNA"/>
</dbReference>
<evidence type="ECO:0000259" key="1">
    <source>
        <dbReference type="Pfam" id="PF13924"/>
    </source>
</evidence>
<reference evidence="2" key="1">
    <citation type="journal article" date="2014" name="Front. Microbiol.">
        <title>High frequency of phylogenetically diverse reductive dehalogenase-homologous genes in deep subseafloor sedimentary metagenomes.</title>
        <authorList>
            <person name="Kawai M."/>
            <person name="Futagami T."/>
            <person name="Toyoda A."/>
            <person name="Takaki Y."/>
            <person name="Nishi S."/>
            <person name="Hori S."/>
            <person name="Arai W."/>
            <person name="Tsubouchi T."/>
            <person name="Morono Y."/>
            <person name="Uchiyama I."/>
            <person name="Ito T."/>
            <person name="Fujiyama A."/>
            <person name="Inagaki F."/>
            <person name="Takami H."/>
        </authorList>
    </citation>
    <scope>NUCLEOTIDE SEQUENCE</scope>
    <source>
        <strain evidence="2">Expedition CK06-06</strain>
    </source>
</reference>
<proteinExistence type="predicted"/>
<organism evidence="2">
    <name type="scientific">marine sediment metagenome</name>
    <dbReference type="NCBI Taxonomy" id="412755"/>
    <lineage>
        <taxon>unclassified sequences</taxon>
        <taxon>metagenomes</taxon>
        <taxon>ecological metagenomes</taxon>
    </lineage>
</organism>
<accession>X1AKK6</accession>
<feature type="domain" description="Lipocalin-like" evidence="1">
    <location>
        <begin position="21"/>
        <end position="79"/>
    </location>
</feature>
<comment type="caution">
    <text evidence="2">The sequence shown here is derived from an EMBL/GenBank/DDBJ whole genome shotgun (WGS) entry which is preliminary data.</text>
</comment>
<evidence type="ECO:0000313" key="2">
    <source>
        <dbReference type="EMBL" id="GAG83090.1"/>
    </source>
</evidence>
<sequence>MAVHLWDPRVADILKTSAVDGDKNIIEFMNAHLCYCGSYQTKENLILHDILISSFPNYSGDIIGRNFSYEGDIILLETLPHTFRKEVPQSYCQIRWQPVIGKPQTCAIAGCWELLEYSENNEQVLGSNPLGRLII</sequence>
<protein>
    <recommendedName>
        <fullName evidence="1">Lipocalin-like domain-containing protein</fullName>
    </recommendedName>
</protein>